<sequence>MDICLKARNDEEVSRALKLNYNCVVYTKPLNNVLTFIPDQYIYPILIYSVKILL</sequence>
<reference evidence="1" key="1">
    <citation type="journal article" date="2021" name="Environ. Microbiol.">
        <title>New insights into the diversity and evolution of the archaeal mobilome from three complete genomes of Saccharolobus shibatae.</title>
        <authorList>
            <person name="Medvedeva S."/>
            <person name="Brandt D."/>
            <person name="Cvirkaite-Krupovic V."/>
            <person name="Liu Y."/>
            <person name="Severinov K."/>
            <person name="Ishino S."/>
            <person name="Ishino Y."/>
            <person name="Prangishvili D."/>
            <person name="Kalinowski J."/>
            <person name="Krupovic M."/>
        </authorList>
    </citation>
    <scope>NUCLEOTIDE SEQUENCE</scope>
    <source>
        <strain evidence="1">B12</strain>
    </source>
</reference>
<organism evidence="1 2">
    <name type="scientific">Saccharolobus shibatae (strain ATCC 51178 / DSM 5389 / JCM 8931 / NBRC 15437 / B12)</name>
    <name type="common">Sulfolobus shibatae</name>
    <dbReference type="NCBI Taxonomy" id="523848"/>
    <lineage>
        <taxon>Archaea</taxon>
        <taxon>Thermoproteota</taxon>
        <taxon>Thermoprotei</taxon>
        <taxon>Sulfolobales</taxon>
        <taxon>Sulfolobaceae</taxon>
        <taxon>Saccharolobus</taxon>
    </lineage>
</organism>
<dbReference type="Proteomes" id="UP000694018">
    <property type="component" value="Chromosome"/>
</dbReference>
<proteinExistence type="predicted"/>
<dbReference type="EMBL" id="CP077717">
    <property type="protein sequence ID" value="QXJ27348.1"/>
    <property type="molecule type" value="Genomic_DNA"/>
</dbReference>
<evidence type="ECO:0000313" key="2">
    <source>
        <dbReference type="Proteomes" id="UP000694018"/>
    </source>
</evidence>
<protein>
    <submittedName>
        <fullName evidence="1">Uncharacterized protein</fullName>
    </submittedName>
</protein>
<evidence type="ECO:0000313" key="1">
    <source>
        <dbReference type="EMBL" id="QXJ27348.1"/>
    </source>
</evidence>
<dbReference type="KEGG" id="sshi:J5U23_00215"/>
<name>A0A8F5BL84_SACSH</name>
<dbReference type="AlphaFoldDB" id="A0A8F5BL84"/>
<gene>
    <name evidence="1" type="ORF">J5U23_00215</name>
</gene>
<accession>A0A8F5BL84</accession>